<feature type="compositionally biased region" description="Basic and acidic residues" evidence="1">
    <location>
        <begin position="1"/>
        <end position="27"/>
    </location>
</feature>
<dbReference type="AlphaFoldDB" id="A0AAE0MPL1"/>
<reference evidence="2" key="2">
    <citation type="submission" date="2023-06" db="EMBL/GenBank/DDBJ databases">
        <authorList>
            <consortium name="Lawrence Berkeley National Laboratory"/>
            <person name="Haridas S."/>
            <person name="Hensen N."/>
            <person name="Bonometti L."/>
            <person name="Westerberg I."/>
            <person name="Brannstrom I.O."/>
            <person name="Guillou S."/>
            <person name="Cros-Aarteil S."/>
            <person name="Calhoun S."/>
            <person name="Kuo A."/>
            <person name="Mondo S."/>
            <person name="Pangilinan J."/>
            <person name="Riley R."/>
            <person name="Labutti K."/>
            <person name="Andreopoulos B."/>
            <person name="Lipzen A."/>
            <person name="Chen C."/>
            <person name="Yanf M."/>
            <person name="Daum C."/>
            <person name="Ng V."/>
            <person name="Clum A."/>
            <person name="Steindorff A."/>
            <person name="Ohm R."/>
            <person name="Martin F."/>
            <person name="Silar P."/>
            <person name="Natvig D."/>
            <person name="Lalanne C."/>
            <person name="Gautier V."/>
            <person name="Ament-Velasquez S.L."/>
            <person name="Kruys A."/>
            <person name="Hutchinson M.I."/>
            <person name="Powell A.J."/>
            <person name="Barry K."/>
            <person name="Miller A.N."/>
            <person name="Grigoriev I.V."/>
            <person name="Debuchy R."/>
            <person name="Gladieux P."/>
            <person name="Thoren M.H."/>
            <person name="Johannesson H."/>
        </authorList>
    </citation>
    <scope>NUCLEOTIDE SEQUENCE</scope>
    <source>
        <strain evidence="2">CBS 560.94</strain>
    </source>
</reference>
<dbReference type="RefSeq" id="XP_062678215.1">
    <property type="nucleotide sequence ID" value="XM_062822906.1"/>
</dbReference>
<name>A0AAE0MPL1_9PEZI</name>
<protein>
    <submittedName>
        <fullName evidence="2">Uncharacterized protein</fullName>
    </submittedName>
</protein>
<organism evidence="2 3">
    <name type="scientific">Neurospora tetraspora</name>
    <dbReference type="NCBI Taxonomy" id="94610"/>
    <lineage>
        <taxon>Eukaryota</taxon>
        <taxon>Fungi</taxon>
        <taxon>Dikarya</taxon>
        <taxon>Ascomycota</taxon>
        <taxon>Pezizomycotina</taxon>
        <taxon>Sordariomycetes</taxon>
        <taxon>Sordariomycetidae</taxon>
        <taxon>Sordariales</taxon>
        <taxon>Sordariaceae</taxon>
        <taxon>Neurospora</taxon>
    </lineage>
</organism>
<evidence type="ECO:0000313" key="2">
    <source>
        <dbReference type="EMBL" id="KAK3338855.1"/>
    </source>
</evidence>
<accession>A0AAE0MPL1</accession>
<sequence length="196" mass="21661">MKRAKTELPAEWWKKLSKGELGTDARQRGSPPPEPTLTAVKASELAFVGHPSELDRFTLITPTFITHAHRTEPLHLLHNTRHGLAPFSSTSQHPLAISQPVDHQPPVVHQPQQRPQYQRHQQPLLIVSSVDTTPVSSSAKQNKHHTSPSEPDGVLSLLQVQVSERVHLNTTQKADMLLSLPCLGATVNGQRSQPLT</sequence>
<keyword evidence="3" id="KW-1185">Reference proteome</keyword>
<feature type="region of interest" description="Disordered" evidence="1">
    <location>
        <begin position="131"/>
        <end position="153"/>
    </location>
</feature>
<feature type="compositionally biased region" description="Low complexity" evidence="1">
    <location>
        <begin position="99"/>
        <end position="119"/>
    </location>
</feature>
<dbReference type="Proteomes" id="UP001278500">
    <property type="component" value="Unassembled WGS sequence"/>
</dbReference>
<proteinExistence type="predicted"/>
<evidence type="ECO:0000313" key="3">
    <source>
        <dbReference type="Proteomes" id="UP001278500"/>
    </source>
</evidence>
<comment type="caution">
    <text evidence="2">The sequence shown here is derived from an EMBL/GenBank/DDBJ whole genome shotgun (WGS) entry which is preliminary data.</text>
</comment>
<evidence type="ECO:0000256" key="1">
    <source>
        <dbReference type="SAM" id="MobiDB-lite"/>
    </source>
</evidence>
<feature type="region of interest" description="Disordered" evidence="1">
    <location>
        <begin position="85"/>
        <end position="119"/>
    </location>
</feature>
<feature type="region of interest" description="Disordered" evidence="1">
    <location>
        <begin position="1"/>
        <end position="34"/>
    </location>
</feature>
<dbReference type="GeneID" id="87860060"/>
<reference evidence="2" key="1">
    <citation type="journal article" date="2023" name="Mol. Phylogenet. Evol.">
        <title>Genome-scale phylogeny and comparative genomics of the fungal order Sordariales.</title>
        <authorList>
            <person name="Hensen N."/>
            <person name="Bonometti L."/>
            <person name="Westerberg I."/>
            <person name="Brannstrom I.O."/>
            <person name="Guillou S."/>
            <person name="Cros-Aarteil S."/>
            <person name="Calhoun S."/>
            <person name="Haridas S."/>
            <person name="Kuo A."/>
            <person name="Mondo S."/>
            <person name="Pangilinan J."/>
            <person name="Riley R."/>
            <person name="LaButti K."/>
            <person name="Andreopoulos B."/>
            <person name="Lipzen A."/>
            <person name="Chen C."/>
            <person name="Yan M."/>
            <person name="Daum C."/>
            <person name="Ng V."/>
            <person name="Clum A."/>
            <person name="Steindorff A."/>
            <person name="Ohm R.A."/>
            <person name="Martin F."/>
            <person name="Silar P."/>
            <person name="Natvig D.O."/>
            <person name="Lalanne C."/>
            <person name="Gautier V."/>
            <person name="Ament-Velasquez S.L."/>
            <person name="Kruys A."/>
            <person name="Hutchinson M.I."/>
            <person name="Powell A.J."/>
            <person name="Barry K."/>
            <person name="Miller A.N."/>
            <person name="Grigoriev I.V."/>
            <person name="Debuchy R."/>
            <person name="Gladieux P."/>
            <person name="Hiltunen Thoren M."/>
            <person name="Johannesson H."/>
        </authorList>
    </citation>
    <scope>NUCLEOTIDE SEQUENCE</scope>
    <source>
        <strain evidence="2">CBS 560.94</strain>
    </source>
</reference>
<dbReference type="EMBL" id="JAUEPP010000007">
    <property type="protein sequence ID" value="KAK3338855.1"/>
    <property type="molecule type" value="Genomic_DNA"/>
</dbReference>
<gene>
    <name evidence="2" type="ORF">B0H65DRAFT_283303</name>
</gene>